<evidence type="ECO:0000313" key="3">
    <source>
        <dbReference type="Proteomes" id="UP000076842"/>
    </source>
</evidence>
<name>A0A165FEJ7_9BASI</name>
<dbReference type="Pfam" id="PF20151">
    <property type="entry name" value="DUF6533"/>
    <property type="match status" value="1"/>
</dbReference>
<dbReference type="AlphaFoldDB" id="A0A165FEJ7"/>
<protein>
    <recommendedName>
        <fullName evidence="1">DUF6533 domain-containing protein</fullName>
    </recommendedName>
</protein>
<sequence>MAALEPGGDYNPLYTYDPFALQWQGHLQIASIELVTFDILILLPKEVLLIWTSRRCRAPTVLYFLTRYAALLHSTVAFTFGPVFDQNPPQVSDPTSTGEDSTIMSLTLSFALYWSQISSWSIPFVTLLSEGIVDFIISLREAYQPVQLYSL</sequence>
<keyword evidence="3" id="KW-1185">Reference proteome</keyword>
<dbReference type="OrthoDB" id="2958007at2759"/>
<proteinExistence type="predicted"/>
<dbReference type="Proteomes" id="UP000076842">
    <property type="component" value="Unassembled WGS sequence"/>
</dbReference>
<evidence type="ECO:0000259" key="1">
    <source>
        <dbReference type="Pfam" id="PF20151"/>
    </source>
</evidence>
<dbReference type="InParanoid" id="A0A165FEJ7"/>
<feature type="domain" description="DUF6533" evidence="1">
    <location>
        <begin position="27"/>
        <end position="72"/>
    </location>
</feature>
<organism evidence="2 3">
    <name type="scientific">Calocera cornea HHB12733</name>
    <dbReference type="NCBI Taxonomy" id="1353952"/>
    <lineage>
        <taxon>Eukaryota</taxon>
        <taxon>Fungi</taxon>
        <taxon>Dikarya</taxon>
        <taxon>Basidiomycota</taxon>
        <taxon>Agaricomycotina</taxon>
        <taxon>Dacrymycetes</taxon>
        <taxon>Dacrymycetales</taxon>
        <taxon>Dacrymycetaceae</taxon>
        <taxon>Calocera</taxon>
    </lineage>
</organism>
<accession>A0A165FEJ7</accession>
<dbReference type="EMBL" id="KV423974">
    <property type="protein sequence ID" value="KZT56629.1"/>
    <property type="molecule type" value="Genomic_DNA"/>
</dbReference>
<dbReference type="InterPro" id="IPR045340">
    <property type="entry name" value="DUF6533"/>
</dbReference>
<gene>
    <name evidence="2" type="ORF">CALCODRAFT_310059</name>
</gene>
<evidence type="ECO:0000313" key="2">
    <source>
        <dbReference type="EMBL" id="KZT56629.1"/>
    </source>
</evidence>
<reference evidence="2 3" key="1">
    <citation type="journal article" date="2016" name="Mol. Biol. Evol.">
        <title>Comparative Genomics of Early-Diverging Mushroom-Forming Fungi Provides Insights into the Origins of Lignocellulose Decay Capabilities.</title>
        <authorList>
            <person name="Nagy L.G."/>
            <person name="Riley R."/>
            <person name="Tritt A."/>
            <person name="Adam C."/>
            <person name="Daum C."/>
            <person name="Floudas D."/>
            <person name="Sun H."/>
            <person name="Yadav J.S."/>
            <person name="Pangilinan J."/>
            <person name="Larsson K.H."/>
            <person name="Matsuura K."/>
            <person name="Barry K."/>
            <person name="Labutti K."/>
            <person name="Kuo R."/>
            <person name="Ohm R.A."/>
            <person name="Bhattacharya S.S."/>
            <person name="Shirouzu T."/>
            <person name="Yoshinaga Y."/>
            <person name="Martin F.M."/>
            <person name="Grigoriev I.V."/>
            <person name="Hibbett D.S."/>
        </authorList>
    </citation>
    <scope>NUCLEOTIDE SEQUENCE [LARGE SCALE GENOMIC DNA]</scope>
    <source>
        <strain evidence="2 3">HHB12733</strain>
    </source>
</reference>